<dbReference type="GO" id="GO:0000428">
    <property type="term" value="C:DNA-directed RNA polymerase complex"/>
    <property type="evidence" value="ECO:0007669"/>
    <property type="project" value="UniProtKB-KW"/>
</dbReference>
<keyword evidence="4" id="KW-0548">Nucleotidyltransferase</keyword>
<sequence length="363" mass="41424">MALDFKLELSQQQELIMTPELQTAIEVLQYSSLELKEFLEAEEEKNPLLELESFTDNNYYNYNQTGGNDFDYENLVAAQPDPCQYLSERLFEVLTESEIKLGNFIVGCLNREAELSFTFAEIAQMFSEQFNQIEQEEVELVYNKVKELDLESAFKVKENISEYVIPDLIVKKIAGEFIVEFNQSALPNLQISSYYYNLWQQTNDSETMKYLEKKYKAAVWLIKSIKQRQQTIKKIAEAIVAEQSAFLEAGFKFLSVMTMSDIADLISMHESTVSRASTSKYIQTDRGTFPLKFFFNSGVAGISAVSLKAIIAEEIAAEKRANPLSDKQLAGLIAENYQLNISRRTVAKYRNSLGIAGSRSRKK</sequence>
<dbReference type="Pfam" id="PF04552">
    <property type="entry name" value="Sigma54_DBD"/>
    <property type="match status" value="1"/>
</dbReference>
<dbReference type="OrthoDB" id="9814402at2"/>
<proteinExistence type="inferred from homology"/>
<dbReference type="PANTHER" id="PTHR32248:SF4">
    <property type="entry name" value="RNA POLYMERASE SIGMA-54 FACTOR"/>
    <property type="match status" value="1"/>
</dbReference>
<evidence type="ECO:0000256" key="7">
    <source>
        <dbReference type="ARBA" id="ARBA00023125"/>
    </source>
</evidence>
<keyword evidence="6" id="KW-0731">Sigma factor</keyword>
<dbReference type="PROSITE" id="PS50044">
    <property type="entry name" value="SIGMA54_3"/>
    <property type="match status" value="1"/>
</dbReference>
<evidence type="ECO:0000256" key="3">
    <source>
        <dbReference type="ARBA" id="ARBA00022679"/>
    </source>
</evidence>
<feature type="domain" description="RNA polymerase sigma factor 54 DNA-binding" evidence="9">
    <location>
        <begin position="209"/>
        <end position="363"/>
    </location>
</feature>
<feature type="domain" description="RNA polymerase sigma factor 54 core-binding" evidence="10">
    <location>
        <begin position="132"/>
        <end position="195"/>
    </location>
</feature>
<evidence type="ECO:0000259" key="10">
    <source>
        <dbReference type="Pfam" id="PF04963"/>
    </source>
</evidence>
<evidence type="ECO:0000256" key="4">
    <source>
        <dbReference type="ARBA" id="ARBA00022695"/>
    </source>
</evidence>
<dbReference type="GO" id="GO:0006352">
    <property type="term" value="P:DNA-templated transcription initiation"/>
    <property type="evidence" value="ECO:0007669"/>
    <property type="project" value="InterPro"/>
</dbReference>
<name>A0A1I4GNW2_9FIRM</name>
<evidence type="ECO:0000259" key="9">
    <source>
        <dbReference type="Pfam" id="PF04552"/>
    </source>
</evidence>
<dbReference type="InterPro" id="IPR007046">
    <property type="entry name" value="RNA_pol_sigma_54_core-bd"/>
</dbReference>
<evidence type="ECO:0000256" key="6">
    <source>
        <dbReference type="ARBA" id="ARBA00023082"/>
    </source>
</evidence>
<gene>
    <name evidence="11" type="ORF">SAMN02983006_00833</name>
</gene>
<dbReference type="PANTHER" id="PTHR32248">
    <property type="entry name" value="RNA POLYMERASE SIGMA-54 FACTOR"/>
    <property type="match status" value="1"/>
</dbReference>
<evidence type="ECO:0000313" key="12">
    <source>
        <dbReference type="Proteomes" id="UP000199006"/>
    </source>
</evidence>
<evidence type="ECO:0000313" key="11">
    <source>
        <dbReference type="EMBL" id="SFL31718.1"/>
    </source>
</evidence>
<comment type="similarity">
    <text evidence="1">Belongs to the sigma-54 factor family.</text>
</comment>
<dbReference type="AlphaFoldDB" id="A0A1I4GNW2"/>
<dbReference type="PROSITE" id="PS00718">
    <property type="entry name" value="SIGMA54_2"/>
    <property type="match status" value="1"/>
</dbReference>
<keyword evidence="8" id="KW-0804">Transcription</keyword>
<dbReference type="InterPro" id="IPR000394">
    <property type="entry name" value="RNA_pol_sigma_54"/>
</dbReference>
<dbReference type="Pfam" id="PF00309">
    <property type="entry name" value="Sigma54_AID"/>
    <property type="match status" value="1"/>
</dbReference>
<dbReference type="STRING" id="29563.SAMN02983006_00833"/>
<keyword evidence="5" id="KW-0805">Transcription regulation</keyword>
<dbReference type="InterPro" id="IPR007634">
    <property type="entry name" value="RNA_pol_sigma_54_DNA-bd"/>
</dbReference>
<dbReference type="GO" id="GO:0003677">
    <property type="term" value="F:DNA binding"/>
    <property type="evidence" value="ECO:0007669"/>
    <property type="project" value="UniProtKB-KW"/>
</dbReference>
<evidence type="ECO:0000256" key="2">
    <source>
        <dbReference type="ARBA" id="ARBA00022478"/>
    </source>
</evidence>
<protein>
    <submittedName>
        <fullName evidence="11">RNA polymerase, sigma 54 subunit, RpoN/SigL</fullName>
    </submittedName>
</protein>
<evidence type="ECO:0000256" key="5">
    <source>
        <dbReference type="ARBA" id="ARBA00023015"/>
    </source>
</evidence>
<evidence type="ECO:0000256" key="8">
    <source>
        <dbReference type="ARBA" id="ARBA00023163"/>
    </source>
</evidence>
<reference evidence="11 12" key="1">
    <citation type="submission" date="2016-10" db="EMBL/GenBank/DDBJ databases">
        <authorList>
            <person name="de Groot N.N."/>
        </authorList>
    </citation>
    <scope>NUCLEOTIDE SEQUENCE [LARGE SCALE GENOMIC DNA]</scope>
    <source>
        <strain evidence="11 12">ATCC 51327</strain>
    </source>
</reference>
<keyword evidence="12" id="KW-1185">Reference proteome</keyword>
<dbReference type="Gene3D" id="1.10.10.60">
    <property type="entry name" value="Homeodomain-like"/>
    <property type="match status" value="1"/>
</dbReference>
<accession>A0A1I4GNW2</accession>
<dbReference type="GO" id="GO:0016987">
    <property type="term" value="F:sigma factor activity"/>
    <property type="evidence" value="ECO:0007669"/>
    <property type="project" value="UniProtKB-KW"/>
</dbReference>
<dbReference type="RefSeq" id="WP_089860127.1">
    <property type="nucleotide sequence ID" value="NZ_FOTI01000007.1"/>
</dbReference>
<dbReference type="EMBL" id="FOTI01000007">
    <property type="protein sequence ID" value="SFL31718.1"/>
    <property type="molecule type" value="Genomic_DNA"/>
</dbReference>
<dbReference type="GO" id="GO:0001216">
    <property type="term" value="F:DNA-binding transcription activator activity"/>
    <property type="evidence" value="ECO:0007669"/>
    <property type="project" value="InterPro"/>
</dbReference>
<dbReference type="PRINTS" id="PR00045">
    <property type="entry name" value="SIGMA54FCT"/>
</dbReference>
<keyword evidence="2" id="KW-0240">DNA-directed RNA polymerase</keyword>
<keyword evidence="3" id="KW-0808">Transferase</keyword>
<dbReference type="Pfam" id="PF04963">
    <property type="entry name" value="Sigma54_CBD"/>
    <property type="match status" value="1"/>
</dbReference>
<evidence type="ECO:0000256" key="1">
    <source>
        <dbReference type="ARBA" id="ARBA00008798"/>
    </source>
</evidence>
<dbReference type="Proteomes" id="UP000199006">
    <property type="component" value="Unassembled WGS sequence"/>
</dbReference>
<organism evidence="11 12">
    <name type="scientific">Halanaerobium salsuginis</name>
    <dbReference type="NCBI Taxonomy" id="29563"/>
    <lineage>
        <taxon>Bacteria</taxon>
        <taxon>Bacillati</taxon>
        <taxon>Bacillota</taxon>
        <taxon>Clostridia</taxon>
        <taxon>Halanaerobiales</taxon>
        <taxon>Halanaerobiaceae</taxon>
        <taxon>Halanaerobium</taxon>
    </lineage>
</organism>
<dbReference type="GO" id="GO:0016779">
    <property type="term" value="F:nucleotidyltransferase activity"/>
    <property type="evidence" value="ECO:0007669"/>
    <property type="project" value="UniProtKB-KW"/>
</dbReference>
<keyword evidence="7" id="KW-0238">DNA-binding</keyword>